<protein>
    <recommendedName>
        <fullName evidence="11">L-serine dehydratase</fullName>
        <ecNumber evidence="11">4.3.1.17</ecNumber>
    </recommendedName>
</protein>
<dbReference type="InterPro" id="IPR051318">
    <property type="entry name" value="Fe-S_L-Ser"/>
</dbReference>
<sequence>MFATNAVELIEICEKEKISIAEYTIREEIETTGLTREEVIEKMRRNLEVIKKSSREAMEKEVISVSGLIGGDAIKIRKYLEKNKGNTLCGETIVTAMARALSTSEVNAAMGKVVAAPTAGSCGIIPGVITTAGEKLNKTEEDLIMALYTAAGVGIIIAKNATLSGAEGGCQAECGSAAAMGAAAVVEMMGGTPSMAFDAAAIVIKNVEGLVCDPIAGLVEIPCAKRNVAGAVSALTTAELVMAGIKSKIPFDDCIAAMYKVGRELPSSLRETAMGGLAVTPCGLKLRKQVLKENN</sequence>
<comment type="pathway">
    <text evidence="2">Carbohydrate biosynthesis; gluconeogenesis.</text>
</comment>
<evidence type="ECO:0000256" key="8">
    <source>
        <dbReference type="ARBA" id="ARBA00023014"/>
    </source>
</evidence>
<proteinExistence type="inferred from homology"/>
<keyword evidence="5 11" id="KW-0004">4Fe-4S</keyword>
<feature type="domain" description="Serine dehydratase-like alpha subunit" evidence="12">
    <location>
        <begin position="16"/>
        <end position="278"/>
    </location>
</feature>
<comment type="similarity">
    <text evidence="3 11">Belongs to the iron-sulfur dependent L-serine dehydratase family.</text>
</comment>
<gene>
    <name evidence="13" type="primary">sdaAA</name>
    <name evidence="13" type="ORF">H9637_03130</name>
</gene>
<reference evidence="13 14" key="1">
    <citation type="submission" date="2020-08" db="EMBL/GenBank/DDBJ databases">
        <title>A Genomic Blueprint of the Chicken Gut Microbiome.</title>
        <authorList>
            <person name="Gilroy R."/>
            <person name="Ravi A."/>
            <person name="Getino M."/>
            <person name="Pursley I."/>
            <person name="Horton D.L."/>
            <person name="Alikhan N.-F."/>
            <person name="Baker D."/>
            <person name="Gharbi K."/>
            <person name="Hall N."/>
            <person name="Watson M."/>
            <person name="Adriaenssens E.M."/>
            <person name="Foster-Nyarko E."/>
            <person name="Jarju S."/>
            <person name="Secka A."/>
            <person name="Antonio M."/>
            <person name="Oren A."/>
            <person name="Chaudhuri R."/>
            <person name="La Ragione R.M."/>
            <person name="Hildebrand F."/>
            <person name="Pallen M.J."/>
        </authorList>
    </citation>
    <scope>NUCLEOTIDE SEQUENCE [LARGE SCALE GENOMIC DNA]</scope>
    <source>
        <strain evidence="13 14">N37</strain>
    </source>
</reference>
<evidence type="ECO:0000313" key="14">
    <source>
        <dbReference type="Proteomes" id="UP000627166"/>
    </source>
</evidence>
<dbReference type="InterPro" id="IPR004642">
    <property type="entry name" value="Ser_deHydtase_asu"/>
</dbReference>
<dbReference type="Pfam" id="PF03313">
    <property type="entry name" value="SDH_alpha"/>
    <property type="match status" value="1"/>
</dbReference>
<dbReference type="InterPro" id="IPR005130">
    <property type="entry name" value="Ser_deHydtase-like_asu"/>
</dbReference>
<evidence type="ECO:0000256" key="1">
    <source>
        <dbReference type="ARBA" id="ARBA00001966"/>
    </source>
</evidence>
<evidence type="ECO:0000256" key="4">
    <source>
        <dbReference type="ARBA" id="ARBA00022432"/>
    </source>
</evidence>
<comment type="catalytic activity">
    <reaction evidence="10 11">
        <text>L-serine = pyruvate + NH4(+)</text>
        <dbReference type="Rhea" id="RHEA:19169"/>
        <dbReference type="ChEBI" id="CHEBI:15361"/>
        <dbReference type="ChEBI" id="CHEBI:28938"/>
        <dbReference type="ChEBI" id="CHEBI:33384"/>
        <dbReference type="EC" id="4.3.1.17"/>
    </reaction>
</comment>
<evidence type="ECO:0000256" key="2">
    <source>
        <dbReference type="ARBA" id="ARBA00004742"/>
    </source>
</evidence>
<dbReference type="EMBL" id="JACSQB010000025">
    <property type="protein sequence ID" value="MBD8046045.1"/>
    <property type="molecule type" value="Genomic_DNA"/>
</dbReference>
<dbReference type="PANTHER" id="PTHR30182">
    <property type="entry name" value="L-SERINE DEHYDRATASE"/>
    <property type="match status" value="1"/>
</dbReference>
<evidence type="ECO:0000256" key="7">
    <source>
        <dbReference type="ARBA" id="ARBA00023004"/>
    </source>
</evidence>
<evidence type="ECO:0000313" key="13">
    <source>
        <dbReference type="EMBL" id="MBD8046045.1"/>
    </source>
</evidence>
<keyword evidence="7 11" id="KW-0408">Iron</keyword>
<dbReference type="PANTHER" id="PTHR30182:SF1">
    <property type="entry name" value="L-SERINE DEHYDRATASE 1"/>
    <property type="match status" value="1"/>
</dbReference>
<keyword evidence="6 11" id="KW-0479">Metal-binding</keyword>
<keyword evidence="8 11" id="KW-0411">Iron-sulfur</keyword>
<keyword evidence="9 11" id="KW-0456">Lyase</keyword>
<name>A0ABR8YP77_9CLOT</name>
<evidence type="ECO:0000256" key="9">
    <source>
        <dbReference type="ARBA" id="ARBA00023239"/>
    </source>
</evidence>
<accession>A0ABR8YP77</accession>
<evidence type="ECO:0000256" key="11">
    <source>
        <dbReference type="RuleBase" id="RU366059"/>
    </source>
</evidence>
<evidence type="ECO:0000256" key="10">
    <source>
        <dbReference type="ARBA" id="ARBA00049406"/>
    </source>
</evidence>
<dbReference type="GO" id="GO:0003941">
    <property type="term" value="F:L-serine ammonia-lyase activity"/>
    <property type="evidence" value="ECO:0007669"/>
    <property type="project" value="UniProtKB-EC"/>
</dbReference>
<dbReference type="RefSeq" id="WP_191739022.1">
    <property type="nucleotide sequence ID" value="NZ_JACSQB010000025.1"/>
</dbReference>
<evidence type="ECO:0000256" key="3">
    <source>
        <dbReference type="ARBA" id="ARBA00008636"/>
    </source>
</evidence>
<evidence type="ECO:0000256" key="5">
    <source>
        <dbReference type="ARBA" id="ARBA00022485"/>
    </source>
</evidence>
<dbReference type="EC" id="4.3.1.17" evidence="11"/>
<evidence type="ECO:0000256" key="6">
    <source>
        <dbReference type="ARBA" id="ARBA00022723"/>
    </source>
</evidence>
<dbReference type="Proteomes" id="UP000627166">
    <property type="component" value="Unassembled WGS sequence"/>
</dbReference>
<keyword evidence="14" id="KW-1185">Reference proteome</keyword>
<keyword evidence="4 11" id="KW-0312">Gluconeogenesis</keyword>
<comment type="caution">
    <text evidence="13">The sequence shown here is derived from an EMBL/GenBank/DDBJ whole genome shotgun (WGS) entry which is preliminary data.</text>
</comment>
<evidence type="ECO:0000259" key="12">
    <source>
        <dbReference type="Pfam" id="PF03313"/>
    </source>
</evidence>
<comment type="cofactor">
    <cofactor evidence="1 11">
        <name>[4Fe-4S] cluster</name>
        <dbReference type="ChEBI" id="CHEBI:49883"/>
    </cofactor>
</comment>
<dbReference type="NCBIfam" id="TIGR00718">
    <property type="entry name" value="sda_alpha"/>
    <property type="match status" value="1"/>
</dbReference>
<organism evidence="13 14">
    <name type="scientific">Clostridium faecium</name>
    <dbReference type="NCBI Taxonomy" id="2762223"/>
    <lineage>
        <taxon>Bacteria</taxon>
        <taxon>Bacillati</taxon>
        <taxon>Bacillota</taxon>
        <taxon>Clostridia</taxon>
        <taxon>Eubacteriales</taxon>
        <taxon>Clostridiaceae</taxon>
        <taxon>Clostridium</taxon>
    </lineage>
</organism>